<evidence type="ECO:0000256" key="3">
    <source>
        <dbReference type="ARBA" id="ARBA00023212"/>
    </source>
</evidence>
<evidence type="ECO:0000256" key="2">
    <source>
        <dbReference type="ARBA" id="ARBA00022490"/>
    </source>
</evidence>
<reference evidence="9" key="3">
    <citation type="submission" date="2025-09" db="UniProtKB">
        <authorList>
            <consortium name="Ensembl"/>
        </authorList>
    </citation>
    <scope>IDENTIFICATION</scope>
</reference>
<dbReference type="Pfam" id="PF10629">
    <property type="entry name" value="CMI2B-like"/>
    <property type="match status" value="1"/>
</dbReference>
<evidence type="ECO:0000313" key="10">
    <source>
        <dbReference type="Proteomes" id="UP000314987"/>
    </source>
</evidence>
<evidence type="ECO:0000256" key="6">
    <source>
        <dbReference type="ARBA" id="ARBA00041160"/>
    </source>
</evidence>
<dbReference type="GO" id="GO:0030317">
    <property type="term" value="P:flagellated sperm motility"/>
    <property type="evidence" value="ECO:0007669"/>
    <property type="project" value="Ensembl"/>
</dbReference>
<dbReference type="InterPro" id="IPR052329">
    <property type="entry name" value="CIMIP2C"/>
</dbReference>
<dbReference type="PANTHER" id="PTHR34924">
    <property type="entry name" value="UPF0573 PROTEIN C2ORF70"/>
    <property type="match status" value="1"/>
</dbReference>
<reference evidence="10" key="1">
    <citation type="submission" date="2018-12" db="EMBL/GenBank/DDBJ databases">
        <authorList>
            <person name="Yazar S."/>
        </authorList>
    </citation>
    <scope>NUCLEOTIDE SEQUENCE [LARGE SCALE GENOMIC DNA]</scope>
</reference>
<evidence type="ECO:0000256" key="1">
    <source>
        <dbReference type="ARBA" id="ARBA00004430"/>
    </source>
</evidence>
<keyword evidence="10" id="KW-1185">Reference proteome</keyword>
<reference evidence="9" key="2">
    <citation type="submission" date="2025-08" db="UniProtKB">
        <authorList>
            <consortium name="Ensembl"/>
        </authorList>
    </citation>
    <scope>IDENTIFICATION</scope>
</reference>
<dbReference type="Proteomes" id="UP000314987">
    <property type="component" value="Unassembled WGS sequence"/>
</dbReference>
<comment type="similarity">
    <text evidence="5">Belongs to the CIMIP2 family.</text>
</comment>
<dbReference type="AlphaFoldDB" id="A0A4X2JQJ5"/>
<sequence>MASRSAGTLLTGNNATYVPPSLMPGYQGHVPNVAFSFGDTYGNATYKYFQDCRNSATYTSYSPYGKSGQFPTLFSRNPNLALGYRSRAWDRWLHTPTYTRYNLDCNRSAELKQFYQLVQMHREHYRDKTGTVNWVPYFVLPVKEKDRYPLPTDLPPLSLKKKWHLFRMAPENLKTYQTFSSGERVSTKDRNMRDCYFEFRA</sequence>
<comment type="subunit">
    <text evidence="7">Microtubule inner protein component of sperm flagellar doublet microtubules.</text>
</comment>
<keyword evidence="3" id="KW-0206">Cytoskeleton</keyword>
<accession>A0A4X2JQJ5</accession>
<dbReference type="OMA" id="RQKRDCY"/>
<evidence type="ECO:0000256" key="4">
    <source>
        <dbReference type="ARBA" id="ARBA00023273"/>
    </source>
</evidence>
<dbReference type="Ensembl" id="ENSVURT00010000123.1">
    <property type="protein sequence ID" value="ENSVURP00010000111.1"/>
    <property type="gene ID" value="ENSVURG00010000107.1"/>
</dbReference>
<gene>
    <name evidence="9" type="primary">CIMIP2C</name>
</gene>
<keyword evidence="2" id="KW-0963">Cytoplasm</keyword>
<proteinExistence type="inferred from homology"/>
<keyword evidence="4" id="KW-0966">Cell projection</keyword>
<dbReference type="GeneTree" id="ENSGT00390000018634"/>
<dbReference type="PANTHER" id="PTHR34924:SF1">
    <property type="entry name" value="PROTEIN FAM166C"/>
    <property type="match status" value="1"/>
</dbReference>
<feature type="domain" description="Ciliary microtubule inner protein 2A-C-like" evidence="8">
    <location>
        <begin position="19"/>
        <end position="84"/>
    </location>
</feature>
<comment type="subcellular location">
    <subcellularLocation>
        <location evidence="1">Cytoplasm</location>
        <location evidence="1">Cytoskeleton</location>
        <location evidence="1">Cilium axoneme</location>
    </subcellularLocation>
</comment>
<name>A0A4X2JQJ5_VOMUR</name>
<evidence type="ECO:0000256" key="5">
    <source>
        <dbReference type="ARBA" id="ARBA00035661"/>
    </source>
</evidence>
<dbReference type="GO" id="GO:0160111">
    <property type="term" value="C:axonemal A tubule inner sheath"/>
    <property type="evidence" value="ECO:0007669"/>
    <property type="project" value="Ensembl"/>
</dbReference>
<evidence type="ECO:0000259" key="8">
    <source>
        <dbReference type="Pfam" id="PF10629"/>
    </source>
</evidence>
<protein>
    <recommendedName>
        <fullName evidence="6">Ciliary microtubule inner protein 2C</fullName>
    </recommendedName>
</protein>
<dbReference type="InterPro" id="IPR018902">
    <property type="entry name" value="CMI2A-C-like_dom"/>
</dbReference>
<dbReference type="OrthoDB" id="8181742at2759"/>
<evidence type="ECO:0000313" key="9">
    <source>
        <dbReference type="Ensembl" id="ENSVURP00010000111.1"/>
    </source>
</evidence>
<dbReference type="GO" id="GO:0036126">
    <property type="term" value="C:sperm flagellum"/>
    <property type="evidence" value="ECO:0007669"/>
    <property type="project" value="Ensembl"/>
</dbReference>
<evidence type="ECO:0000256" key="7">
    <source>
        <dbReference type="ARBA" id="ARBA00046435"/>
    </source>
</evidence>
<organism evidence="9 10">
    <name type="scientific">Vombatus ursinus</name>
    <name type="common">Common wombat</name>
    <dbReference type="NCBI Taxonomy" id="29139"/>
    <lineage>
        <taxon>Eukaryota</taxon>
        <taxon>Metazoa</taxon>
        <taxon>Chordata</taxon>
        <taxon>Craniata</taxon>
        <taxon>Vertebrata</taxon>
        <taxon>Euteleostomi</taxon>
        <taxon>Mammalia</taxon>
        <taxon>Metatheria</taxon>
        <taxon>Diprotodontia</taxon>
        <taxon>Vombatidae</taxon>
        <taxon>Vombatus</taxon>
    </lineage>
</organism>